<dbReference type="AlphaFoldDB" id="A0A285ME66"/>
<gene>
    <name evidence="4" type="ORF">SAMN06265377_1076</name>
</gene>
<dbReference type="Proteomes" id="UP000219048">
    <property type="component" value="Unassembled WGS sequence"/>
</dbReference>
<reference evidence="5" key="1">
    <citation type="submission" date="2017-09" db="EMBL/GenBank/DDBJ databases">
        <authorList>
            <person name="Varghese N."/>
            <person name="Submissions S."/>
        </authorList>
    </citation>
    <scope>NUCLEOTIDE SEQUENCE [LARGE SCALE GENOMIC DNA]</scope>
    <source>
        <strain evidence="5">DSM 25885</strain>
    </source>
</reference>
<dbReference type="EMBL" id="OBEH01000001">
    <property type="protein sequence ID" value="SNY95408.1"/>
    <property type="molecule type" value="Genomic_DNA"/>
</dbReference>
<dbReference type="Gene3D" id="2.60.120.260">
    <property type="entry name" value="Galactose-binding domain-like"/>
    <property type="match status" value="1"/>
</dbReference>
<organism evidence="4 5">
    <name type="scientific">Flagellimonas pacifica</name>
    <dbReference type="NCBI Taxonomy" id="1247520"/>
    <lineage>
        <taxon>Bacteria</taxon>
        <taxon>Pseudomonadati</taxon>
        <taxon>Bacteroidota</taxon>
        <taxon>Flavobacteriia</taxon>
        <taxon>Flavobacteriales</taxon>
        <taxon>Flavobacteriaceae</taxon>
        <taxon>Flagellimonas</taxon>
    </lineage>
</organism>
<dbReference type="InterPro" id="IPR032527">
    <property type="entry name" value="DUF4959"/>
</dbReference>
<dbReference type="PROSITE" id="PS51257">
    <property type="entry name" value="PROKAR_LIPOPROTEIN"/>
    <property type="match status" value="1"/>
</dbReference>
<dbReference type="Pfam" id="PF16323">
    <property type="entry name" value="DUF4959"/>
    <property type="match status" value="1"/>
</dbReference>
<evidence type="ECO:0000313" key="5">
    <source>
        <dbReference type="Proteomes" id="UP000219048"/>
    </source>
</evidence>
<feature type="domain" description="DUF5000" evidence="2">
    <location>
        <begin position="277"/>
        <end position="402"/>
    </location>
</feature>
<sequence length="406" mass="44952">MKKIVANFPILVLLLLMALISCDEEERGPLVTDSTIPGEVSDLSVQNLSGGAKISYKIPSDEDVLYVEATYERNGLPVSTRSSIFKDFVTVEGLNTTESVEVSLVAVDRSENKSTAVSVTINPEKSPLKKIFESIELVQDFGGPRLTYNNEDGAKVEFLLYTIENGQRVYQQSAFIEDGQNTFYNFRGFPPVLTRFGVEVIDRWDNIASLYEADVEPFEEIVLDRLAMSGKALTGDEESAFGWTLNNLFNGVATGAGFHTDQANPGTVVPPYTEGYHMFSVDMGVTAKLSRFKFWPRQGDCCNTPFGHGDPRYFEVWGIDEIPADNGASLDGWTRLVENGEVIKPSGAPLGSNSAEDQALGASGFEFNFPIEAPPVRFIRFVVFENWSGTNFTHVMELEFYGQIEQ</sequence>
<evidence type="ECO:0008006" key="6">
    <source>
        <dbReference type="Google" id="ProtNLM"/>
    </source>
</evidence>
<dbReference type="InterPro" id="IPR032164">
    <property type="entry name" value="DUF5000"/>
</dbReference>
<feature type="domain" description="DUF5126" evidence="3">
    <location>
        <begin position="125"/>
        <end position="224"/>
    </location>
</feature>
<evidence type="ECO:0000313" key="4">
    <source>
        <dbReference type="EMBL" id="SNY95408.1"/>
    </source>
</evidence>
<protein>
    <recommendedName>
        <fullName evidence="6">DUF4959 domain-containing protein</fullName>
    </recommendedName>
</protein>
<evidence type="ECO:0000259" key="2">
    <source>
        <dbReference type="Pfam" id="PF16391"/>
    </source>
</evidence>
<feature type="domain" description="DUF4959" evidence="1">
    <location>
        <begin position="21"/>
        <end position="123"/>
    </location>
</feature>
<dbReference type="RefSeq" id="WP_165769912.1">
    <property type="nucleotide sequence ID" value="NZ_OBEH01000001.1"/>
</dbReference>
<dbReference type="InterPro" id="IPR033431">
    <property type="entry name" value="DUF5126"/>
</dbReference>
<dbReference type="Pfam" id="PF17166">
    <property type="entry name" value="DUF5126"/>
    <property type="match status" value="1"/>
</dbReference>
<dbReference type="Pfam" id="PF16391">
    <property type="entry name" value="DUF5000"/>
    <property type="match status" value="1"/>
</dbReference>
<proteinExistence type="predicted"/>
<evidence type="ECO:0000259" key="1">
    <source>
        <dbReference type="Pfam" id="PF16323"/>
    </source>
</evidence>
<accession>A0A285ME66</accession>
<name>A0A285ME66_9FLAO</name>
<keyword evidence="5" id="KW-1185">Reference proteome</keyword>
<evidence type="ECO:0000259" key="3">
    <source>
        <dbReference type="Pfam" id="PF17166"/>
    </source>
</evidence>